<evidence type="ECO:0000256" key="1">
    <source>
        <dbReference type="SAM" id="MobiDB-lite"/>
    </source>
</evidence>
<sequence length="181" mass="20436">MSRSWERMVQKNSAQLNKQRKKQGKPSLYSSNGSATADVFKGRNFVLPITLVALAVIYLLLGMSSQQAAMNTSLNWIVVGLYVLLAIMIFLRRPFLKVDKNTLSTIKFNRDRRLTADQIAKIKAGSGSIVIEMKGTKGKKGKEIKGGNWVFTRLINRYDTEAMAERLERFAASFNIPFEKQ</sequence>
<feature type="region of interest" description="Disordered" evidence="1">
    <location>
        <begin position="12"/>
        <end position="32"/>
    </location>
</feature>
<accession>A0ABQ4LT93</accession>
<evidence type="ECO:0000256" key="2">
    <source>
        <dbReference type="SAM" id="Phobius"/>
    </source>
</evidence>
<keyword evidence="4" id="KW-1185">Reference proteome</keyword>
<keyword evidence="2" id="KW-0472">Membrane</keyword>
<feature type="transmembrane region" description="Helical" evidence="2">
    <location>
        <begin position="45"/>
        <end position="61"/>
    </location>
</feature>
<keyword evidence="2" id="KW-1133">Transmembrane helix</keyword>
<keyword evidence="2" id="KW-0812">Transmembrane</keyword>
<evidence type="ECO:0008006" key="5">
    <source>
        <dbReference type="Google" id="ProtNLM"/>
    </source>
</evidence>
<protein>
    <recommendedName>
        <fullName evidence="5">Methyltransferase</fullName>
    </recommendedName>
</protein>
<evidence type="ECO:0000313" key="3">
    <source>
        <dbReference type="EMBL" id="GIO66474.1"/>
    </source>
</evidence>
<proteinExistence type="predicted"/>
<feature type="transmembrane region" description="Helical" evidence="2">
    <location>
        <begin position="73"/>
        <end position="91"/>
    </location>
</feature>
<organism evidence="3 4">
    <name type="scientific">Paenibacillus cookii</name>
    <dbReference type="NCBI Taxonomy" id="157839"/>
    <lineage>
        <taxon>Bacteria</taxon>
        <taxon>Bacillati</taxon>
        <taxon>Bacillota</taxon>
        <taxon>Bacilli</taxon>
        <taxon>Bacillales</taxon>
        <taxon>Paenibacillaceae</taxon>
        <taxon>Paenibacillus</taxon>
    </lineage>
</organism>
<comment type="caution">
    <text evidence="3">The sequence shown here is derived from an EMBL/GenBank/DDBJ whole genome shotgun (WGS) entry which is preliminary data.</text>
</comment>
<dbReference type="Proteomes" id="UP000680638">
    <property type="component" value="Unassembled WGS sequence"/>
</dbReference>
<evidence type="ECO:0000313" key="4">
    <source>
        <dbReference type="Proteomes" id="UP000680638"/>
    </source>
</evidence>
<name>A0ABQ4LT93_9BACL</name>
<dbReference type="EMBL" id="BORW01000004">
    <property type="protein sequence ID" value="GIO66474.1"/>
    <property type="molecule type" value="Genomic_DNA"/>
</dbReference>
<reference evidence="3 4" key="1">
    <citation type="submission" date="2021-03" db="EMBL/GenBank/DDBJ databases">
        <title>Antimicrobial resistance genes in bacteria isolated from Japanese honey, and their potential for conferring macrolide and lincosamide resistance in the American foulbrood pathogen Paenibacillus larvae.</title>
        <authorList>
            <person name="Okamoto M."/>
            <person name="Kumagai M."/>
            <person name="Kanamori H."/>
            <person name="Takamatsu D."/>
        </authorList>
    </citation>
    <scope>NUCLEOTIDE SEQUENCE [LARGE SCALE GENOMIC DNA]</scope>
    <source>
        <strain evidence="3 4">J21TS3</strain>
    </source>
</reference>
<gene>
    <name evidence="3" type="ORF">J21TS3_12950</name>
</gene>
<dbReference type="RefSeq" id="WP_036711913.1">
    <property type="nucleotide sequence ID" value="NZ_BORW01000004.1"/>
</dbReference>